<feature type="compositionally biased region" description="Basic residues" evidence="1">
    <location>
        <begin position="58"/>
        <end position="67"/>
    </location>
</feature>
<accession>A0AAE1G9S5</accession>
<proteinExistence type="predicted"/>
<feature type="region of interest" description="Disordered" evidence="1">
    <location>
        <begin position="1"/>
        <end position="75"/>
    </location>
</feature>
<name>A0AAE1G9S5_PETCI</name>
<feature type="compositionally biased region" description="Basic and acidic residues" evidence="1">
    <location>
        <begin position="1"/>
        <end position="38"/>
    </location>
</feature>
<comment type="caution">
    <text evidence="2">The sequence shown here is derived from an EMBL/GenBank/DDBJ whole genome shotgun (WGS) entry which is preliminary data.</text>
</comment>
<sequence>MKKEEITRREKEEVKQEEWKGGRKTRIEEKKEITEGKREKKRKKKNKKKGREEERQELRKKRNYRRKERGEENEERICGWKDWDEEEERIVERKEGKYSQKEYMEEVCDKNENKEVNSILYRSFPGEENQN</sequence>
<reference evidence="2" key="1">
    <citation type="submission" date="2023-10" db="EMBL/GenBank/DDBJ databases">
        <title>Genome assemblies of two species of porcelain crab, Petrolisthes cinctipes and Petrolisthes manimaculis (Anomura: Porcellanidae).</title>
        <authorList>
            <person name="Angst P."/>
        </authorList>
    </citation>
    <scope>NUCLEOTIDE SEQUENCE</scope>
    <source>
        <strain evidence="2">PB745_01</strain>
        <tissue evidence="2">Gill</tissue>
    </source>
</reference>
<keyword evidence="3" id="KW-1185">Reference proteome</keyword>
<feature type="compositionally biased region" description="Basic residues" evidence="1">
    <location>
        <begin position="39"/>
        <end position="49"/>
    </location>
</feature>
<dbReference type="EMBL" id="JAWQEG010000536">
    <property type="protein sequence ID" value="KAK3888720.1"/>
    <property type="molecule type" value="Genomic_DNA"/>
</dbReference>
<gene>
    <name evidence="2" type="ORF">Pcinc_007238</name>
</gene>
<evidence type="ECO:0000256" key="1">
    <source>
        <dbReference type="SAM" id="MobiDB-lite"/>
    </source>
</evidence>
<dbReference type="AlphaFoldDB" id="A0AAE1G9S5"/>
<organism evidence="2 3">
    <name type="scientific">Petrolisthes cinctipes</name>
    <name type="common">Flat porcelain crab</name>
    <dbReference type="NCBI Taxonomy" id="88211"/>
    <lineage>
        <taxon>Eukaryota</taxon>
        <taxon>Metazoa</taxon>
        <taxon>Ecdysozoa</taxon>
        <taxon>Arthropoda</taxon>
        <taxon>Crustacea</taxon>
        <taxon>Multicrustacea</taxon>
        <taxon>Malacostraca</taxon>
        <taxon>Eumalacostraca</taxon>
        <taxon>Eucarida</taxon>
        <taxon>Decapoda</taxon>
        <taxon>Pleocyemata</taxon>
        <taxon>Anomura</taxon>
        <taxon>Galatheoidea</taxon>
        <taxon>Porcellanidae</taxon>
        <taxon>Petrolisthes</taxon>
    </lineage>
</organism>
<dbReference type="Proteomes" id="UP001286313">
    <property type="component" value="Unassembled WGS sequence"/>
</dbReference>
<protein>
    <submittedName>
        <fullName evidence="2">Uncharacterized protein</fullName>
    </submittedName>
</protein>
<evidence type="ECO:0000313" key="2">
    <source>
        <dbReference type="EMBL" id="KAK3888720.1"/>
    </source>
</evidence>
<evidence type="ECO:0000313" key="3">
    <source>
        <dbReference type="Proteomes" id="UP001286313"/>
    </source>
</evidence>